<reference evidence="2 3" key="1">
    <citation type="journal article" date="2015" name="Genome Announc.">
        <title>Expanding the biotechnology potential of lactobacilli through comparative genomics of 213 strains and associated genera.</title>
        <authorList>
            <person name="Sun Z."/>
            <person name="Harris H.M."/>
            <person name="McCann A."/>
            <person name="Guo C."/>
            <person name="Argimon S."/>
            <person name="Zhang W."/>
            <person name="Yang X."/>
            <person name="Jeffery I.B."/>
            <person name="Cooney J.C."/>
            <person name="Kagawa T.F."/>
            <person name="Liu W."/>
            <person name="Song Y."/>
            <person name="Salvetti E."/>
            <person name="Wrobel A."/>
            <person name="Rasinkangas P."/>
            <person name="Parkhill J."/>
            <person name="Rea M.C."/>
            <person name="O'Sullivan O."/>
            <person name="Ritari J."/>
            <person name="Douillard F.P."/>
            <person name="Paul Ross R."/>
            <person name="Yang R."/>
            <person name="Briner A.E."/>
            <person name="Felis G.E."/>
            <person name="de Vos W.M."/>
            <person name="Barrangou R."/>
            <person name="Klaenhammer T.R."/>
            <person name="Caufield P.W."/>
            <person name="Cui Y."/>
            <person name="Zhang H."/>
            <person name="O'Toole P.W."/>
        </authorList>
    </citation>
    <scope>NUCLEOTIDE SEQUENCE [LARGE SCALE GENOMIC DNA]</scope>
    <source>
        <strain evidence="2 3">DSM 14500</strain>
    </source>
</reference>
<feature type="transmembrane region" description="Helical" evidence="1">
    <location>
        <begin position="144"/>
        <end position="175"/>
    </location>
</feature>
<feature type="transmembrane region" description="Helical" evidence="1">
    <location>
        <begin position="240"/>
        <end position="261"/>
    </location>
</feature>
<feature type="transmembrane region" description="Helical" evidence="1">
    <location>
        <begin position="117"/>
        <end position="138"/>
    </location>
</feature>
<proteinExistence type="predicted"/>
<dbReference type="STRING" id="1423770.FD29_GL002178"/>
<feature type="transmembrane region" description="Helical" evidence="1">
    <location>
        <begin position="393"/>
        <end position="413"/>
    </location>
</feature>
<dbReference type="Proteomes" id="UP000050872">
    <property type="component" value="Unassembled WGS sequence"/>
</dbReference>
<protein>
    <submittedName>
        <fullName evidence="2">Uncharacterized protein</fullName>
    </submittedName>
</protein>
<feature type="transmembrane region" description="Helical" evidence="1">
    <location>
        <begin position="464"/>
        <end position="489"/>
    </location>
</feature>
<keyword evidence="1" id="KW-0812">Transmembrane</keyword>
<feature type="transmembrane region" description="Helical" evidence="1">
    <location>
        <begin position="495"/>
        <end position="513"/>
    </location>
</feature>
<evidence type="ECO:0000313" key="2">
    <source>
        <dbReference type="EMBL" id="KRL44452.1"/>
    </source>
</evidence>
<feature type="transmembrane region" description="Helical" evidence="1">
    <location>
        <begin position="187"/>
        <end position="206"/>
    </location>
</feature>
<dbReference type="EMBL" id="AZEZ01000040">
    <property type="protein sequence ID" value="KRL44452.1"/>
    <property type="molecule type" value="Genomic_DNA"/>
</dbReference>
<name>A0A0R1QP30_9LACO</name>
<keyword evidence="3" id="KW-1185">Reference proteome</keyword>
<organism evidence="2 3">
    <name type="scientific">Companilactobacillus mindensis DSM 14500</name>
    <dbReference type="NCBI Taxonomy" id="1423770"/>
    <lineage>
        <taxon>Bacteria</taxon>
        <taxon>Bacillati</taxon>
        <taxon>Bacillota</taxon>
        <taxon>Bacilli</taxon>
        <taxon>Lactobacillales</taxon>
        <taxon>Lactobacillaceae</taxon>
        <taxon>Companilactobacillus</taxon>
    </lineage>
</organism>
<feature type="transmembrane region" description="Helical" evidence="1">
    <location>
        <begin position="341"/>
        <end position="362"/>
    </location>
</feature>
<dbReference type="OrthoDB" id="2176387at2"/>
<dbReference type="RefSeq" id="WP_057887776.1">
    <property type="nucleotide sequence ID" value="NZ_AZEZ01000040.1"/>
</dbReference>
<feature type="transmembrane region" description="Helical" evidence="1">
    <location>
        <begin position="73"/>
        <end position="96"/>
    </location>
</feature>
<gene>
    <name evidence="2" type="ORF">FD29_GL002178</name>
</gene>
<accession>A0A0R1QP30</accession>
<comment type="caution">
    <text evidence="2">The sequence shown here is derived from an EMBL/GenBank/DDBJ whole genome shotgun (WGS) entry which is preliminary data.</text>
</comment>
<dbReference type="PATRIC" id="fig|1423770.3.peg.2236"/>
<feature type="transmembrane region" description="Helical" evidence="1">
    <location>
        <begin position="308"/>
        <end position="329"/>
    </location>
</feature>
<evidence type="ECO:0000256" key="1">
    <source>
        <dbReference type="SAM" id="Phobius"/>
    </source>
</evidence>
<keyword evidence="1" id="KW-0472">Membrane</keyword>
<dbReference type="AlphaFoldDB" id="A0A0R1QP30"/>
<evidence type="ECO:0000313" key="3">
    <source>
        <dbReference type="Proteomes" id="UP000050872"/>
    </source>
</evidence>
<feature type="transmembrane region" description="Helical" evidence="1">
    <location>
        <begin position="43"/>
        <end position="61"/>
    </location>
</feature>
<feature type="transmembrane region" description="Helical" evidence="1">
    <location>
        <begin position="419"/>
        <end position="439"/>
    </location>
</feature>
<keyword evidence="1" id="KW-1133">Transmembrane helix</keyword>
<sequence length="525" mass="59960">MNKRQLKALFAVDLRLLNPQVTDRYRKKGKTGTVLTKKLQQQFLINTLVFMMIYGFMMLSMDFSKLPGMFTFYTLLFILLGFSQSISGIYNIFFAGKDLNSYLPLPFRQKEIFFSKMLIVCLNIIPFTLPMFIVFFMTSFRAGVFVLIAFLVSIVAYLVILGIVLFFCSLIVFALTKTKVFQKHQNIVMNAFIAISTIIAVGGILLTNNSGTKANFDRPAISFLLPLFHLIKEPFAIKSLLVWLVLIVLLVAFGIPVKYVLLPHLSEQLTQVNTAALSQANKHKRVRKSGLKQNLDSYNLRLLQEPNLLLQVVMNSVMIPLIFIFSFAFAKVPSNLSLKWLGVFFVAGIFYSTFTTNQAALISNLISLDRMNLEFVRTLPISMSQYLKRKFVLGYRSQLLINVVLILIMALVLKLNLLMLLAVLLGNILGTYLVCLYYFSRDYRLRLTNWTNITELFNRGGGNLGMVTSMFVSIIIGTAVIVAYAVAIYFVPQTWLVNGIVFILLIIGSWLIYRHYQQKFWRQFE</sequence>